<evidence type="ECO:0000313" key="2">
    <source>
        <dbReference type="Proteomes" id="UP001597244"/>
    </source>
</evidence>
<dbReference type="SUPFAM" id="SSF88723">
    <property type="entry name" value="PIN domain-like"/>
    <property type="match status" value="1"/>
</dbReference>
<evidence type="ECO:0000313" key="1">
    <source>
        <dbReference type="EMBL" id="MFD1465774.1"/>
    </source>
</evidence>
<dbReference type="InterPro" id="IPR016541">
    <property type="entry name" value="UCP008505"/>
</dbReference>
<dbReference type="Proteomes" id="UP001597244">
    <property type="component" value="Unassembled WGS sequence"/>
</dbReference>
<accession>A0ABW4DM78</accession>
<dbReference type="Gene3D" id="3.40.50.1010">
    <property type="entry name" value="5'-nuclease"/>
    <property type="match status" value="1"/>
</dbReference>
<dbReference type="InterPro" id="IPR029060">
    <property type="entry name" value="PIN-like_dom_sf"/>
</dbReference>
<protein>
    <submittedName>
        <fullName evidence="1">DUF4411 family protein</fullName>
    </submittedName>
</protein>
<dbReference type="EMBL" id="JBHTOF010000081">
    <property type="protein sequence ID" value="MFD1465774.1"/>
    <property type="molecule type" value="Genomic_DNA"/>
</dbReference>
<keyword evidence="2" id="KW-1185">Reference proteome</keyword>
<comment type="caution">
    <text evidence="1">The sequence shown here is derived from an EMBL/GenBank/DDBJ whole genome shotgun (WGS) entry which is preliminary data.</text>
</comment>
<dbReference type="RefSeq" id="WP_125578714.1">
    <property type="nucleotide sequence ID" value="NZ_JBHTOF010000081.1"/>
</dbReference>
<dbReference type="Pfam" id="PF14367">
    <property type="entry name" value="DUF4411"/>
    <property type="match status" value="1"/>
</dbReference>
<sequence length="166" mass="19488">MEYLIDSNSLFDAHNKWYRPKVFKSVWEFMAQNDCIKMSTLVYNEIQYPDSLVNWTQKKFKNEQITPNTEIIDVYNDVMEWVTNSTRWDDAGFSQWQLPDKADPWLVATAKVNHQIIVTFDGNGRAALPDLNSYSKREPKINSVAEHFNVKTITMYELLDQLQLSL</sequence>
<name>A0ABW4DM78_9LACO</name>
<reference evidence="2" key="1">
    <citation type="journal article" date="2019" name="Int. J. Syst. Evol. Microbiol.">
        <title>The Global Catalogue of Microorganisms (GCM) 10K type strain sequencing project: providing services to taxonomists for standard genome sequencing and annotation.</title>
        <authorList>
            <consortium name="The Broad Institute Genomics Platform"/>
            <consortium name="The Broad Institute Genome Sequencing Center for Infectious Disease"/>
            <person name="Wu L."/>
            <person name="Ma J."/>
        </authorList>
    </citation>
    <scope>NUCLEOTIDE SEQUENCE [LARGE SCALE GENOMIC DNA]</scope>
    <source>
        <strain evidence="2">CCM 8951</strain>
    </source>
</reference>
<organism evidence="1 2">
    <name type="scientific">Lapidilactobacillus mulanensis</name>
    <dbReference type="NCBI Taxonomy" id="2485999"/>
    <lineage>
        <taxon>Bacteria</taxon>
        <taxon>Bacillati</taxon>
        <taxon>Bacillota</taxon>
        <taxon>Bacilli</taxon>
        <taxon>Lactobacillales</taxon>
        <taxon>Lactobacillaceae</taxon>
        <taxon>Lapidilactobacillus</taxon>
    </lineage>
</organism>
<proteinExistence type="predicted"/>
<gene>
    <name evidence="1" type="ORF">ACFQ4L_06835</name>
</gene>